<name>A0AAX6GDU9_IRIPA</name>
<feature type="region of interest" description="Disordered" evidence="2">
    <location>
        <begin position="445"/>
        <end position="473"/>
    </location>
</feature>
<dbReference type="Proteomes" id="UP001140949">
    <property type="component" value="Unassembled WGS sequence"/>
</dbReference>
<dbReference type="PROSITE" id="PS51294">
    <property type="entry name" value="HTH_MYB"/>
    <property type="match status" value="1"/>
</dbReference>
<reference evidence="5" key="1">
    <citation type="journal article" date="2023" name="GigaByte">
        <title>Genome assembly of the bearded iris, Iris pallida Lam.</title>
        <authorList>
            <person name="Bruccoleri R.E."/>
            <person name="Oakeley E.J."/>
            <person name="Faust A.M.E."/>
            <person name="Altorfer M."/>
            <person name="Dessus-Babus S."/>
            <person name="Burckhardt D."/>
            <person name="Oertli M."/>
            <person name="Naumann U."/>
            <person name="Petersen F."/>
            <person name="Wong J."/>
        </authorList>
    </citation>
    <scope>NUCLEOTIDE SEQUENCE</scope>
    <source>
        <strain evidence="5">GSM-AAB239-AS_SAM_17_03QT</strain>
    </source>
</reference>
<feature type="compositionally biased region" description="Basic and acidic residues" evidence="2">
    <location>
        <begin position="459"/>
        <end position="470"/>
    </location>
</feature>
<evidence type="ECO:0000256" key="1">
    <source>
        <dbReference type="ARBA" id="ARBA00023125"/>
    </source>
</evidence>
<proteinExistence type="predicted"/>
<protein>
    <submittedName>
        <fullName evidence="5">Uncharacterized protein</fullName>
    </submittedName>
</protein>
<reference evidence="5" key="2">
    <citation type="submission" date="2023-04" db="EMBL/GenBank/DDBJ databases">
        <authorList>
            <person name="Bruccoleri R.E."/>
            <person name="Oakeley E.J."/>
            <person name="Faust A.-M."/>
            <person name="Dessus-Babus S."/>
            <person name="Altorfer M."/>
            <person name="Burckhardt D."/>
            <person name="Oertli M."/>
            <person name="Naumann U."/>
            <person name="Petersen F."/>
            <person name="Wong J."/>
        </authorList>
    </citation>
    <scope>NUCLEOTIDE SEQUENCE</scope>
    <source>
        <strain evidence="5">GSM-AAB239-AS_SAM_17_03QT</strain>
        <tissue evidence="5">Leaf</tissue>
    </source>
</reference>
<dbReference type="PANTHER" id="PTHR47122:SF4">
    <property type="entry name" value="TRF-LIKE 3"/>
    <property type="match status" value="1"/>
</dbReference>
<dbReference type="SMART" id="SM00717">
    <property type="entry name" value="SANT"/>
    <property type="match status" value="1"/>
</dbReference>
<dbReference type="Pfam" id="PF00249">
    <property type="entry name" value="Myb_DNA-binding"/>
    <property type="match status" value="1"/>
</dbReference>
<feature type="region of interest" description="Disordered" evidence="2">
    <location>
        <begin position="72"/>
        <end position="95"/>
    </location>
</feature>
<feature type="compositionally biased region" description="Polar residues" evidence="2">
    <location>
        <begin position="72"/>
        <end position="87"/>
    </location>
</feature>
<dbReference type="GO" id="GO:0003677">
    <property type="term" value="F:DNA binding"/>
    <property type="evidence" value="ECO:0007669"/>
    <property type="project" value="UniProtKB-KW"/>
</dbReference>
<dbReference type="CDD" id="cd11660">
    <property type="entry name" value="SANT_TRF"/>
    <property type="match status" value="1"/>
</dbReference>
<keyword evidence="6" id="KW-1185">Reference proteome</keyword>
<evidence type="ECO:0000313" key="6">
    <source>
        <dbReference type="Proteomes" id="UP001140949"/>
    </source>
</evidence>
<dbReference type="InterPro" id="IPR009057">
    <property type="entry name" value="Homeodomain-like_sf"/>
</dbReference>
<dbReference type="AlphaFoldDB" id="A0AAX6GDU9"/>
<feature type="region of interest" description="Disordered" evidence="2">
    <location>
        <begin position="135"/>
        <end position="156"/>
    </location>
</feature>
<comment type="caution">
    <text evidence="5">The sequence shown here is derived from an EMBL/GenBank/DDBJ whole genome shotgun (WGS) entry which is preliminary data.</text>
</comment>
<dbReference type="SUPFAM" id="SSF46689">
    <property type="entry name" value="Homeodomain-like"/>
    <property type="match status" value="1"/>
</dbReference>
<dbReference type="PANTHER" id="PTHR47122">
    <property type="entry name" value="MYB-LIKE DNA-BINDING DOMAIN CONTAINING PROTEIN, EXPRESSED"/>
    <property type="match status" value="1"/>
</dbReference>
<organism evidence="5 6">
    <name type="scientific">Iris pallida</name>
    <name type="common">Sweet iris</name>
    <dbReference type="NCBI Taxonomy" id="29817"/>
    <lineage>
        <taxon>Eukaryota</taxon>
        <taxon>Viridiplantae</taxon>
        <taxon>Streptophyta</taxon>
        <taxon>Embryophyta</taxon>
        <taxon>Tracheophyta</taxon>
        <taxon>Spermatophyta</taxon>
        <taxon>Magnoliopsida</taxon>
        <taxon>Liliopsida</taxon>
        <taxon>Asparagales</taxon>
        <taxon>Iridaceae</taxon>
        <taxon>Iridoideae</taxon>
        <taxon>Irideae</taxon>
        <taxon>Iris</taxon>
    </lineage>
</organism>
<dbReference type="Gene3D" id="1.10.246.220">
    <property type="match status" value="1"/>
</dbReference>
<dbReference type="InterPro" id="IPR017930">
    <property type="entry name" value="Myb_dom"/>
</dbReference>
<gene>
    <name evidence="5" type="ORF">M6B38_369645</name>
</gene>
<keyword evidence="1" id="KW-0238">DNA-binding</keyword>
<feature type="domain" description="Myb-like" evidence="3">
    <location>
        <begin position="486"/>
        <end position="541"/>
    </location>
</feature>
<feature type="domain" description="HTH myb-type" evidence="4">
    <location>
        <begin position="486"/>
        <end position="545"/>
    </location>
</feature>
<dbReference type="PROSITE" id="PS50090">
    <property type="entry name" value="MYB_LIKE"/>
    <property type="match status" value="1"/>
</dbReference>
<evidence type="ECO:0000313" key="5">
    <source>
        <dbReference type="EMBL" id="KAJ6826910.1"/>
    </source>
</evidence>
<dbReference type="EMBL" id="JANAVB010020597">
    <property type="protein sequence ID" value="KAJ6826910.1"/>
    <property type="molecule type" value="Genomic_DNA"/>
</dbReference>
<feature type="region of interest" description="Disordered" evidence="2">
    <location>
        <begin position="301"/>
        <end position="337"/>
    </location>
</feature>
<accession>A0AAX6GDU9</accession>
<dbReference type="InterPro" id="IPR001005">
    <property type="entry name" value="SANT/Myb"/>
</dbReference>
<evidence type="ECO:0000256" key="2">
    <source>
        <dbReference type="SAM" id="MobiDB-lite"/>
    </source>
</evidence>
<evidence type="ECO:0000259" key="3">
    <source>
        <dbReference type="PROSITE" id="PS50090"/>
    </source>
</evidence>
<sequence length="608" mass="68098">MGALIVAEGNGEGLPCGSIAEKICASDPVVYQLVRVEGDGRLVPATDDELMEVEHLLEDDKSKLHLTEAKELSSQCPSNEGFPSNMSDLEGPEGPVKSDNLEVDAPTSDATNEVKQEERLRLKREAVRHSPEYMVVDGQSSDNPKPSKIGVNKVQSESTSIRTATYPICLSGQDLFQSGCAEPCSEPTNDAVSGRSSVSESYSNKPDFSVLKGELCLDNLTIRELQEVFRATFGRQTNVKDKLWLKRRIAMGLTNSCHVPTSSFVIKENMIVPNKVKETPCRVQRSMCRTGFLTTDLVTSSTNDRYEHSSKRHPNQIKDQKALPGKRPGKPLLEYDTNENHQTGQCAAKRIRKPTKRYIEELSEVDIMDCNDRLISPVKSPGHGQPSPKSQIKVDRDIIAQGNLVTRKDSLGGSGVRIPYVSRVRRSRPRKNFFDLMNFVSMEGDRRDVQTSNSEEERDQEHEKMDHAGDNSDANADILQTVETGNKRKHHRAWTLCEVLKLVEGVARFGAGRWSEIRRVSFTSYSYRTSVDLKDKWRNLLRASFAQEPTEKGARNFRKPTSVPIPTPILLRVRELAEMHSPAGIELRPSKFSGHDRKIVQEKEPGFL</sequence>
<evidence type="ECO:0000259" key="4">
    <source>
        <dbReference type="PROSITE" id="PS51294"/>
    </source>
</evidence>